<dbReference type="AlphaFoldDB" id="A4JFV8"/>
<keyword evidence="1" id="KW-0732">Signal</keyword>
<dbReference type="HOGENOM" id="CLU_1861460_0_0_4"/>
<gene>
    <name evidence="2" type="ordered locus">Bcep1808_2159</name>
</gene>
<accession>A4JFV8</accession>
<evidence type="ECO:0000256" key="1">
    <source>
        <dbReference type="SAM" id="SignalP"/>
    </source>
</evidence>
<evidence type="ECO:0000313" key="2">
    <source>
        <dbReference type="EMBL" id="ABO55161.1"/>
    </source>
</evidence>
<proteinExistence type="predicted"/>
<evidence type="ECO:0000313" key="3">
    <source>
        <dbReference type="Proteomes" id="UP000002287"/>
    </source>
</evidence>
<feature type="signal peptide" evidence="1">
    <location>
        <begin position="1"/>
        <end position="31"/>
    </location>
</feature>
<name>A4JFV8_BURVG</name>
<sequence>MSTVSMRHRARRLRVASFAIAIALLAPAAFAQSATMPAPSPNVAEEAGAHAPPLARVGIEDAMACAPYLREGVMATPAEINYRFEDARGARRDATIEVCRQWRGSLTKSEASSIREAIRTQHPEQRNVVLRGVAAQN</sequence>
<dbReference type="EMBL" id="CP000614">
    <property type="protein sequence ID" value="ABO55161.1"/>
    <property type="molecule type" value="Genomic_DNA"/>
</dbReference>
<protein>
    <submittedName>
        <fullName evidence="2">Uncharacterized protein</fullName>
    </submittedName>
</protein>
<dbReference type="KEGG" id="bvi:Bcep1808_2159"/>
<reference evidence="3" key="1">
    <citation type="submission" date="2007-03" db="EMBL/GenBank/DDBJ databases">
        <title>Complete sequence of chromosome 1 of Burkholderia vietnamiensis G4.</title>
        <authorList>
            <consortium name="US DOE Joint Genome Institute"/>
            <person name="Copeland A."/>
            <person name="Lucas S."/>
            <person name="Lapidus A."/>
            <person name="Barry K."/>
            <person name="Detter J.C."/>
            <person name="Glavina del Rio T."/>
            <person name="Hammon N."/>
            <person name="Israni S."/>
            <person name="Dalin E."/>
            <person name="Tice H."/>
            <person name="Pitluck S."/>
            <person name="Chain P."/>
            <person name="Malfatti S."/>
            <person name="Shin M."/>
            <person name="Vergez L."/>
            <person name="Schmutz J."/>
            <person name="Larimer F."/>
            <person name="Land M."/>
            <person name="Hauser L."/>
            <person name="Kyrpides N."/>
            <person name="Tiedje J."/>
            <person name="Richardson P."/>
        </authorList>
    </citation>
    <scope>NUCLEOTIDE SEQUENCE [LARGE SCALE GENOMIC DNA]</scope>
    <source>
        <strain evidence="3">G4 / LMG 22486</strain>
    </source>
</reference>
<organism evidence="2 3">
    <name type="scientific">Burkholderia vietnamiensis (strain G4 / LMG 22486)</name>
    <name type="common">Burkholderia cepacia (strain R1808)</name>
    <dbReference type="NCBI Taxonomy" id="269482"/>
    <lineage>
        <taxon>Bacteria</taxon>
        <taxon>Pseudomonadati</taxon>
        <taxon>Pseudomonadota</taxon>
        <taxon>Betaproteobacteria</taxon>
        <taxon>Burkholderiales</taxon>
        <taxon>Burkholderiaceae</taxon>
        <taxon>Burkholderia</taxon>
        <taxon>Burkholderia cepacia complex</taxon>
    </lineage>
</organism>
<dbReference type="Proteomes" id="UP000002287">
    <property type="component" value="Chromosome 1"/>
</dbReference>
<feature type="chain" id="PRO_5002670091" evidence="1">
    <location>
        <begin position="32"/>
        <end position="137"/>
    </location>
</feature>